<feature type="transmembrane region" description="Helical" evidence="7">
    <location>
        <begin position="469"/>
        <end position="487"/>
    </location>
</feature>
<dbReference type="InterPro" id="IPR011701">
    <property type="entry name" value="MFS"/>
</dbReference>
<keyword evidence="4 7" id="KW-1133">Transmembrane helix</keyword>
<feature type="compositionally biased region" description="Basic residues" evidence="6">
    <location>
        <begin position="1"/>
        <end position="11"/>
    </location>
</feature>
<feature type="compositionally biased region" description="Low complexity" evidence="6">
    <location>
        <begin position="14"/>
        <end position="35"/>
    </location>
</feature>
<proteinExistence type="predicted"/>
<evidence type="ECO:0000259" key="8">
    <source>
        <dbReference type="PROSITE" id="PS50850"/>
    </source>
</evidence>
<evidence type="ECO:0000256" key="4">
    <source>
        <dbReference type="ARBA" id="ARBA00022989"/>
    </source>
</evidence>
<dbReference type="Pfam" id="PF07690">
    <property type="entry name" value="MFS_1"/>
    <property type="match status" value="1"/>
</dbReference>
<dbReference type="STRING" id="857342.A0A2T3B6Q0"/>
<dbReference type="SUPFAM" id="SSF103473">
    <property type="entry name" value="MFS general substrate transporter"/>
    <property type="match status" value="1"/>
</dbReference>
<dbReference type="PROSITE" id="PS50850">
    <property type="entry name" value="MFS"/>
    <property type="match status" value="1"/>
</dbReference>
<dbReference type="PANTHER" id="PTHR43791:SF65">
    <property type="entry name" value="MAJOR FACILITATOR SUPERFAMILY (MFS) PROFILE DOMAIN-CONTAINING PROTEIN-RELATED"/>
    <property type="match status" value="1"/>
</dbReference>
<evidence type="ECO:0000256" key="1">
    <source>
        <dbReference type="ARBA" id="ARBA00004141"/>
    </source>
</evidence>
<feature type="transmembrane region" description="Helical" evidence="7">
    <location>
        <begin position="233"/>
        <end position="253"/>
    </location>
</feature>
<feature type="transmembrane region" description="Helical" evidence="7">
    <location>
        <begin position="538"/>
        <end position="557"/>
    </location>
</feature>
<dbReference type="InterPro" id="IPR020846">
    <property type="entry name" value="MFS_dom"/>
</dbReference>
<feature type="domain" description="Major facilitator superfamily (MFS) profile" evidence="8">
    <location>
        <begin position="136"/>
        <end position="597"/>
    </location>
</feature>
<comment type="subcellular location">
    <subcellularLocation>
        <location evidence="1">Membrane</location>
        <topology evidence="1">Multi-pass membrane protein</topology>
    </subcellularLocation>
</comment>
<evidence type="ECO:0000256" key="6">
    <source>
        <dbReference type="SAM" id="MobiDB-lite"/>
    </source>
</evidence>
<keyword evidence="2" id="KW-0813">Transport</keyword>
<evidence type="ECO:0000313" key="10">
    <source>
        <dbReference type="Proteomes" id="UP000241818"/>
    </source>
</evidence>
<dbReference type="AlphaFoldDB" id="A0A2T3B6Q0"/>
<dbReference type="OrthoDB" id="1935484at2759"/>
<evidence type="ECO:0000256" key="2">
    <source>
        <dbReference type="ARBA" id="ARBA00022448"/>
    </source>
</evidence>
<feature type="transmembrane region" description="Helical" evidence="7">
    <location>
        <begin position="378"/>
        <end position="400"/>
    </location>
</feature>
<dbReference type="GO" id="GO:0016020">
    <property type="term" value="C:membrane"/>
    <property type="evidence" value="ECO:0007669"/>
    <property type="project" value="UniProtKB-SubCell"/>
</dbReference>
<dbReference type="FunFam" id="1.20.1250.20:FF:000106">
    <property type="entry name" value="MFS transporter, putative"/>
    <property type="match status" value="1"/>
</dbReference>
<dbReference type="GeneID" id="36569808"/>
<feature type="transmembrane region" description="Helical" evidence="7">
    <location>
        <begin position="265"/>
        <end position="285"/>
    </location>
</feature>
<gene>
    <name evidence="9" type="ORF">M430DRAFT_118931</name>
</gene>
<evidence type="ECO:0000256" key="3">
    <source>
        <dbReference type="ARBA" id="ARBA00022692"/>
    </source>
</evidence>
<dbReference type="Gene3D" id="1.20.1250.20">
    <property type="entry name" value="MFS general substrate transporter like domains"/>
    <property type="match status" value="1"/>
</dbReference>
<keyword evidence="3 7" id="KW-0812">Transmembrane</keyword>
<evidence type="ECO:0000256" key="5">
    <source>
        <dbReference type="ARBA" id="ARBA00023136"/>
    </source>
</evidence>
<protein>
    <recommendedName>
        <fullName evidence="8">Major facilitator superfamily (MFS) profile domain-containing protein</fullName>
    </recommendedName>
</protein>
<dbReference type="EMBL" id="KZ679009">
    <property type="protein sequence ID" value="PSS22430.1"/>
    <property type="molecule type" value="Genomic_DNA"/>
</dbReference>
<keyword evidence="5 7" id="KW-0472">Membrane</keyword>
<feature type="transmembrane region" description="Helical" evidence="7">
    <location>
        <begin position="297"/>
        <end position="317"/>
    </location>
</feature>
<organism evidence="9 10">
    <name type="scientific">Amorphotheca resinae ATCC 22711</name>
    <dbReference type="NCBI Taxonomy" id="857342"/>
    <lineage>
        <taxon>Eukaryota</taxon>
        <taxon>Fungi</taxon>
        <taxon>Dikarya</taxon>
        <taxon>Ascomycota</taxon>
        <taxon>Pezizomycotina</taxon>
        <taxon>Leotiomycetes</taxon>
        <taxon>Helotiales</taxon>
        <taxon>Amorphothecaceae</taxon>
        <taxon>Amorphotheca</taxon>
    </lineage>
</organism>
<evidence type="ECO:0000313" key="9">
    <source>
        <dbReference type="EMBL" id="PSS22430.1"/>
    </source>
</evidence>
<dbReference type="FunCoup" id="A0A2T3B6Q0">
    <property type="interactions" value="63"/>
</dbReference>
<dbReference type="PANTHER" id="PTHR43791">
    <property type="entry name" value="PERMEASE-RELATED"/>
    <property type="match status" value="1"/>
</dbReference>
<feature type="region of interest" description="Disordered" evidence="6">
    <location>
        <begin position="1"/>
        <end position="45"/>
    </location>
</feature>
<dbReference type="RefSeq" id="XP_024722585.1">
    <property type="nucleotide sequence ID" value="XM_024861727.1"/>
</dbReference>
<feature type="transmembrane region" description="Helical" evidence="7">
    <location>
        <begin position="440"/>
        <end position="462"/>
    </location>
</feature>
<keyword evidence="10" id="KW-1185">Reference proteome</keyword>
<dbReference type="InParanoid" id="A0A2T3B6Q0"/>
<dbReference type="InterPro" id="IPR036259">
    <property type="entry name" value="MFS_trans_sf"/>
</dbReference>
<accession>A0A2T3B6Q0</accession>
<dbReference type="Proteomes" id="UP000241818">
    <property type="component" value="Unassembled WGS sequence"/>
</dbReference>
<sequence length="597" mass="68123">MRRFTHTRGYRRLASAPETSSSSATDDFATDSDSPALDEEDGDLNKDEAHVTARLLGRKPRALGAPGNEKRFWFQRSKTSYDPDTIATQPSVFDDPELADAYWPSDEWENIHRFDPDERWTWGEEHRLTRKLDVKIMAFAAVMFMALELDRSNISQALTDNFLEDLGMTTNDYNLGNTLFKLAFLCAELPSQLLAKWVGPDIWVPTQMVLWSIVGSAQFYLKGRASFLACRALLGMLQGGFIPEVILYLSYFYKHHELSLRLGFFWTAAAFADVLGGFLAFGLLHLRGVEGQAGWRWLFLTEGLLTLVVGLLAYVLMPSSPTSTASWFRGKNGWFTEREEKIMVNRIIREDPSKSSMHNREPLTPALLWQSMKDYDLWPIYILGLTFQTPMTAPSNYLTLSLRGLGFDTFKTNLLVIPSKVLHVINMLGLTYASEVFGELTIISLIGQIWALPFLILINVFDINEMNKWVAWGVMTAFLCYPSAHPIQVGWNSRNSNTVRARTVSAALYNMSVQTSGIIAANIYRKDDAPRYQRGNHVLLSLLIINIFLYLGTKLYYMKRNAYRDRKWAAMTEDERLDYQANTTDEGNKRLDFRFAH</sequence>
<name>A0A2T3B6Q0_AMORE</name>
<reference evidence="9 10" key="1">
    <citation type="journal article" date="2018" name="New Phytol.">
        <title>Comparative genomics and transcriptomics depict ericoid mycorrhizal fungi as versatile saprotrophs and plant mutualists.</title>
        <authorList>
            <person name="Martino E."/>
            <person name="Morin E."/>
            <person name="Grelet G.A."/>
            <person name="Kuo A."/>
            <person name="Kohler A."/>
            <person name="Daghino S."/>
            <person name="Barry K.W."/>
            <person name="Cichocki N."/>
            <person name="Clum A."/>
            <person name="Dockter R.B."/>
            <person name="Hainaut M."/>
            <person name="Kuo R.C."/>
            <person name="LaButti K."/>
            <person name="Lindahl B.D."/>
            <person name="Lindquist E.A."/>
            <person name="Lipzen A."/>
            <person name="Khouja H.R."/>
            <person name="Magnuson J."/>
            <person name="Murat C."/>
            <person name="Ohm R.A."/>
            <person name="Singer S.W."/>
            <person name="Spatafora J.W."/>
            <person name="Wang M."/>
            <person name="Veneault-Fourrey C."/>
            <person name="Henrissat B."/>
            <person name="Grigoriev I.V."/>
            <person name="Martin F.M."/>
            <person name="Perotto S."/>
        </authorList>
    </citation>
    <scope>NUCLEOTIDE SEQUENCE [LARGE SCALE GENOMIC DNA]</scope>
    <source>
        <strain evidence="9 10">ATCC 22711</strain>
    </source>
</reference>
<dbReference type="GO" id="GO:0022857">
    <property type="term" value="F:transmembrane transporter activity"/>
    <property type="evidence" value="ECO:0007669"/>
    <property type="project" value="InterPro"/>
</dbReference>
<evidence type="ECO:0000256" key="7">
    <source>
        <dbReference type="SAM" id="Phobius"/>
    </source>
</evidence>